<dbReference type="EMBL" id="GAKP01003643">
    <property type="protein sequence ID" value="JAC55309.1"/>
    <property type="molecule type" value="Transcribed_RNA"/>
</dbReference>
<dbReference type="RefSeq" id="XP_011213213.2">
    <property type="nucleotide sequence ID" value="XM_011214911.4"/>
</dbReference>
<protein>
    <submittedName>
        <fullName evidence="2">Uncharacterized protein</fullName>
    </submittedName>
</protein>
<organism evidence="2">
    <name type="scientific">Bactrocera dorsalis</name>
    <name type="common">Oriental fruit fly</name>
    <name type="synonym">Dacus dorsalis</name>
    <dbReference type="NCBI Taxonomy" id="27457"/>
    <lineage>
        <taxon>Eukaryota</taxon>
        <taxon>Metazoa</taxon>
        <taxon>Ecdysozoa</taxon>
        <taxon>Arthropoda</taxon>
        <taxon>Hexapoda</taxon>
        <taxon>Insecta</taxon>
        <taxon>Pterygota</taxon>
        <taxon>Neoptera</taxon>
        <taxon>Endopterygota</taxon>
        <taxon>Diptera</taxon>
        <taxon>Brachycera</taxon>
        <taxon>Muscomorpha</taxon>
        <taxon>Tephritoidea</taxon>
        <taxon>Tephritidae</taxon>
        <taxon>Bactrocera</taxon>
        <taxon>Bactrocera</taxon>
    </lineage>
</organism>
<sequence length="378" mass="43185">MDPKTPSNILNTSDEQYLTAQSSPTRDAAPCRLSWFLVRNDPLYIAEYGVYRLIHGMDLIDPDYTNAYAGNLLSYNIGSATITGRMLAVADNVKLVQRSLNDWVREDRKKYPIFKSNILVQYRAAANRLVHRIQHEELAVPLSSTEYPHVSDMDIFVRDGERLTQAKILSRNSNVDELINDLTRVTSNIAEKISGSFASINLDVDATTVPKDNPWLLIQFSVSVRDSIYSIVRYNDTIGWEYNAFPGLQAFLLVGKTLFQALIIHKSHSYSAVVAAMDTIMRSCIVSKYPHYDDHEYRNPEIEKYEEAERYSKGCVESIDLHDDDIKNCKEATELIKLEALTIDQISNQIDETEKKAKSVLQKLQDINLRKRIETMYT</sequence>
<reference evidence="2" key="1">
    <citation type="journal article" date="2014" name="BMC Genomics">
        <title>Characterizing the developmental transcriptome of the oriental fruit fly, Bactrocera dorsalis (Diptera: Tephritidae) through comparative genomic analysis with Drosophila melanogaster utilizing modENCODE datasets.</title>
        <authorList>
            <person name="Geib S.M."/>
            <person name="Calla B."/>
            <person name="Hall B."/>
            <person name="Hou S."/>
            <person name="Manoukis N.C."/>
        </authorList>
    </citation>
    <scope>NUCLEOTIDE SEQUENCE</scope>
    <source>
        <strain evidence="2">Punador</strain>
    </source>
</reference>
<dbReference type="AlphaFoldDB" id="A0A034WKY2"/>
<evidence type="ECO:0000256" key="1">
    <source>
        <dbReference type="SAM" id="Coils"/>
    </source>
</evidence>
<evidence type="ECO:0000313" key="2">
    <source>
        <dbReference type="EMBL" id="JAC55309.1"/>
    </source>
</evidence>
<dbReference type="KEGG" id="bdr:105232991"/>
<keyword evidence="1" id="KW-0175">Coiled coil</keyword>
<proteinExistence type="predicted"/>
<dbReference type="OrthoDB" id="7923961at2759"/>
<dbReference type="GeneID" id="105232991"/>
<accession>A0A034WKY2</accession>
<name>A0A034WKY2_BACDO</name>
<feature type="coiled-coil region" evidence="1">
    <location>
        <begin position="343"/>
        <end position="370"/>
    </location>
</feature>